<feature type="compositionally biased region" description="Basic and acidic residues" evidence="1">
    <location>
        <begin position="1"/>
        <end position="20"/>
    </location>
</feature>
<feature type="non-terminal residue" evidence="2">
    <location>
        <position position="475"/>
    </location>
</feature>
<accession>A0A9P6PK11</accession>
<dbReference type="Proteomes" id="UP000726737">
    <property type="component" value="Unassembled WGS sequence"/>
</dbReference>
<protein>
    <submittedName>
        <fullName evidence="2">Uncharacterized protein</fullName>
    </submittedName>
</protein>
<proteinExistence type="predicted"/>
<dbReference type="OrthoDB" id="2422013at2759"/>
<dbReference type="AlphaFoldDB" id="A0A9P6PK11"/>
<feature type="region of interest" description="Disordered" evidence="1">
    <location>
        <begin position="1"/>
        <end position="35"/>
    </location>
</feature>
<feature type="compositionally biased region" description="Acidic residues" evidence="1">
    <location>
        <begin position="60"/>
        <end position="74"/>
    </location>
</feature>
<keyword evidence="3" id="KW-1185">Reference proteome</keyword>
<gene>
    <name evidence="2" type="ORF">BG011_002316</name>
</gene>
<feature type="region of interest" description="Disordered" evidence="1">
    <location>
        <begin position="54"/>
        <end position="77"/>
    </location>
</feature>
<organism evidence="2 3">
    <name type="scientific">Mortierella polycephala</name>
    <dbReference type="NCBI Taxonomy" id="41804"/>
    <lineage>
        <taxon>Eukaryota</taxon>
        <taxon>Fungi</taxon>
        <taxon>Fungi incertae sedis</taxon>
        <taxon>Mucoromycota</taxon>
        <taxon>Mortierellomycotina</taxon>
        <taxon>Mortierellomycetes</taxon>
        <taxon>Mortierellales</taxon>
        <taxon>Mortierellaceae</taxon>
        <taxon>Mortierella</taxon>
    </lineage>
</organism>
<sequence length="475" mass="53760">MRNRMDQAEEDQRLELEKKNPPQTMSEADRLQARKGAVTEVERNILLSFCGQVKPKDANEGEDDIGDEKEEDSSDIQSRQDLGYCFILSFMTYLYSGNYPKKDSKAGATANDLVDWLVKRNIYHPIRSHADIRALMPFTPSSLVRSVAGQLAAELKRMYGHGSRDLQDKVKTLQRKGAVRRDADIQIRDVSPVENFLYLNKLASNCRRIVPITFSQQPFVTFSERELALFFWKRGVLKERLIQLAALDDSTITSTQDLDIWISGKTPGFLIKNFVADVAPQGLTSRQKKKAGHRAAIKLWSLDQIRAHLEIVKSEWLDPVAYAQKGYVLRGSVRTDGFRVQLLAFKLRELQDVRYRRMDESRLPSRLTSTVGGVDYYLTEIRNAIASKEDVERLWPGTRVEDIKTLTLDGGQACVIGAFAHLPEELSKRSKGKEPVRDVLPMDMEGVVATAPPESTQQPTTTPVMSPRPVFFNLA</sequence>
<name>A0A9P6PK11_9FUNG</name>
<reference evidence="2" key="1">
    <citation type="journal article" date="2020" name="Fungal Divers.">
        <title>Resolving the Mortierellaceae phylogeny through synthesis of multi-gene phylogenetics and phylogenomics.</title>
        <authorList>
            <person name="Vandepol N."/>
            <person name="Liber J."/>
            <person name="Desiro A."/>
            <person name="Na H."/>
            <person name="Kennedy M."/>
            <person name="Barry K."/>
            <person name="Grigoriev I.V."/>
            <person name="Miller A.N."/>
            <person name="O'Donnell K."/>
            <person name="Stajich J.E."/>
            <person name="Bonito G."/>
        </authorList>
    </citation>
    <scope>NUCLEOTIDE SEQUENCE</scope>
    <source>
        <strain evidence="2">KOD948</strain>
    </source>
</reference>
<dbReference type="EMBL" id="JAAAJA010001716">
    <property type="protein sequence ID" value="KAG0246850.1"/>
    <property type="molecule type" value="Genomic_DNA"/>
</dbReference>
<evidence type="ECO:0000313" key="2">
    <source>
        <dbReference type="EMBL" id="KAG0246850.1"/>
    </source>
</evidence>
<comment type="caution">
    <text evidence="2">The sequence shown here is derived from an EMBL/GenBank/DDBJ whole genome shotgun (WGS) entry which is preliminary data.</text>
</comment>
<evidence type="ECO:0000313" key="3">
    <source>
        <dbReference type="Proteomes" id="UP000726737"/>
    </source>
</evidence>
<evidence type="ECO:0000256" key="1">
    <source>
        <dbReference type="SAM" id="MobiDB-lite"/>
    </source>
</evidence>